<dbReference type="PANTHER" id="PTHR24346">
    <property type="entry name" value="MAP/MICROTUBULE AFFINITY-REGULATING KINASE"/>
    <property type="match status" value="1"/>
</dbReference>
<dbReference type="InterPro" id="IPR000719">
    <property type="entry name" value="Prot_kinase_dom"/>
</dbReference>
<keyword evidence="5" id="KW-0597">Phosphoprotein</keyword>
<dbReference type="InterPro" id="IPR011009">
    <property type="entry name" value="Kinase-like_dom_sf"/>
</dbReference>
<dbReference type="EC" id="2.7.11.1" evidence="3"/>
<dbReference type="Proteomes" id="UP001497482">
    <property type="component" value="Chromosome 11"/>
</dbReference>
<dbReference type="GO" id="GO:0000226">
    <property type="term" value="P:microtubule cytoskeleton organization"/>
    <property type="evidence" value="ECO:0007669"/>
    <property type="project" value="TreeGrafter"/>
</dbReference>
<evidence type="ECO:0000256" key="6">
    <source>
        <dbReference type="ARBA" id="ARBA00022679"/>
    </source>
</evidence>
<dbReference type="FunFam" id="1.10.510.10:FF:000156">
    <property type="entry name" value="Serine/threonine-protein kinase SIK3 homolog"/>
    <property type="match status" value="1"/>
</dbReference>
<dbReference type="InterPro" id="IPR027267">
    <property type="entry name" value="AH/BAR_dom_sf"/>
</dbReference>
<proteinExistence type="inferred from homology"/>
<keyword evidence="11" id="KW-0460">Magnesium</keyword>
<evidence type="ECO:0000256" key="2">
    <source>
        <dbReference type="ARBA" id="ARBA00006234"/>
    </source>
</evidence>
<comment type="similarity">
    <text evidence="2">Belongs to the protein kinase superfamily. CAMK Ser/Thr protein kinase family. SNF1 subfamily.</text>
</comment>
<dbReference type="SMART" id="SM00165">
    <property type="entry name" value="UBA"/>
    <property type="match status" value="1"/>
</dbReference>
<evidence type="ECO:0000256" key="7">
    <source>
        <dbReference type="ARBA" id="ARBA00022723"/>
    </source>
</evidence>
<protein>
    <recommendedName>
        <fullName evidence="3">non-specific serine/threonine protein kinase</fullName>
        <ecNumber evidence="3">2.7.11.1</ecNumber>
    </recommendedName>
</protein>
<evidence type="ECO:0000313" key="17">
    <source>
        <dbReference type="EMBL" id="CAL1573289.1"/>
    </source>
</evidence>
<dbReference type="Pfam" id="PF00069">
    <property type="entry name" value="Pkinase"/>
    <property type="match status" value="1"/>
</dbReference>
<gene>
    <name evidence="17" type="ORF">KC01_LOCUS5224</name>
</gene>
<dbReference type="Pfam" id="PF16746">
    <property type="entry name" value="BAR_3"/>
    <property type="match status" value="1"/>
</dbReference>
<dbReference type="Gene3D" id="3.30.200.20">
    <property type="entry name" value="Phosphorylase Kinase, domain 1"/>
    <property type="match status" value="1"/>
</dbReference>
<feature type="compositionally biased region" description="Low complexity" evidence="14">
    <location>
        <begin position="365"/>
        <end position="398"/>
    </location>
</feature>
<sequence>MGLPALEFSDCYLDSPLFRERLKSHELELDKTNKFIKELIKDGKALIQAFKMFDVETRPQSPAVVWFVNISVAIKIIDKTQLNPTSLQKLYREMRIMKTLNHPNIVQLFEVIETEKTLYLVMEYASGGEVFDYLVAHGRMKEKEARAKFRQIVSAVHYCHQKNIVHRDLKAENLLLDAEANIKIADFGFSNEFSAGSKLDTFCGSPPYAAPELFQGKKYDGPEVDIWSLGVILYTLVSGSLPFDGQNLKELRERVLRGKYRVPFYMSTDCEVILRRFLVLNPTKRCSLEQIMRDKWINVGHEGNELKPHTEPAEDFSDTSRIDVMVGMGFSRDEIQDSLNGLKYNEVTATYLLLGRSGQKEASVMRSGSTLSLSRSRTMTNGTSKPPPSLSSGTSSTSHKPQRSASTYHPRRRHSDFTSSKERWLFYPELCWMLL</sequence>
<dbReference type="AlphaFoldDB" id="A0AAV2JDL7"/>
<dbReference type="GO" id="GO:0046872">
    <property type="term" value="F:metal ion binding"/>
    <property type="evidence" value="ECO:0007669"/>
    <property type="project" value="UniProtKB-KW"/>
</dbReference>
<evidence type="ECO:0000256" key="12">
    <source>
        <dbReference type="ARBA" id="ARBA00047899"/>
    </source>
</evidence>
<evidence type="ECO:0000256" key="11">
    <source>
        <dbReference type="ARBA" id="ARBA00022842"/>
    </source>
</evidence>
<evidence type="ECO:0000256" key="13">
    <source>
        <dbReference type="ARBA" id="ARBA00048679"/>
    </source>
</evidence>
<keyword evidence="9" id="KW-0418">Kinase</keyword>
<accession>A0AAV2JDL7</accession>
<keyword evidence="7" id="KW-0479">Metal-binding</keyword>
<dbReference type="GO" id="GO:0050321">
    <property type="term" value="F:tau-protein kinase activity"/>
    <property type="evidence" value="ECO:0007669"/>
    <property type="project" value="TreeGrafter"/>
</dbReference>
<dbReference type="InterPro" id="IPR004148">
    <property type="entry name" value="BAR_dom"/>
</dbReference>
<comment type="catalytic activity">
    <reaction evidence="13">
        <text>L-seryl-[protein] + ATP = O-phospho-L-seryl-[protein] + ADP + H(+)</text>
        <dbReference type="Rhea" id="RHEA:17989"/>
        <dbReference type="Rhea" id="RHEA-COMP:9863"/>
        <dbReference type="Rhea" id="RHEA-COMP:11604"/>
        <dbReference type="ChEBI" id="CHEBI:15378"/>
        <dbReference type="ChEBI" id="CHEBI:29999"/>
        <dbReference type="ChEBI" id="CHEBI:30616"/>
        <dbReference type="ChEBI" id="CHEBI:83421"/>
        <dbReference type="ChEBI" id="CHEBI:456216"/>
        <dbReference type="EC" id="2.7.11.1"/>
    </reaction>
</comment>
<dbReference type="GO" id="GO:0005737">
    <property type="term" value="C:cytoplasm"/>
    <property type="evidence" value="ECO:0007669"/>
    <property type="project" value="InterPro"/>
</dbReference>
<dbReference type="PANTHER" id="PTHR24346:SF28">
    <property type="entry name" value="MAP_MICROTUBULE AFFINITY-REGULATING KINASE 4"/>
    <property type="match status" value="1"/>
</dbReference>
<dbReference type="InterPro" id="IPR015940">
    <property type="entry name" value="UBA"/>
</dbReference>
<evidence type="ECO:0000259" key="16">
    <source>
        <dbReference type="PROSITE" id="PS50030"/>
    </source>
</evidence>
<evidence type="ECO:0000256" key="10">
    <source>
        <dbReference type="ARBA" id="ARBA00022840"/>
    </source>
</evidence>
<dbReference type="SMART" id="SM00220">
    <property type="entry name" value="S_TKc"/>
    <property type="match status" value="1"/>
</dbReference>
<organism evidence="17 18">
    <name type="scientific">Knipowitschia caucasica</name>
    <name type="common">Caucasian dwarf goby</name>
    <name type="synonym">Pomatoschistus caucasicus</name>
    <dbReference type="NCBI Taxonomy" id="637954"/>
    <lineage>
        <taxon>Eukaryota</taxon>
        <taxon>Metazoa</taxon>
        <taxon>Chordata</taxon>
        <taxon>Craniata</taxon>
        <taxon>Vertebrata</taxon>
        <taxon>Euteleostomi</taxon>
        <taxon>Actinopterygii</taxon>
        <taxon>Neopterygii</taxon>
        <taxon>Teleostei</taxon>
        <taxon>Neoteleostei</taxon>
        <taxon>Acanthomorphata</taxon>
        <taxon>Gobiaria</taxon>
        <taxon>Gobiiformes</taxon>
        <taxon>Gobioidei</taxon>
        <taxon>Gobiidae</taxon>
        <taxon>Gobiinae</taxon>
        <taxon>Knipowitschia</taxon>
    </lineage>
</organism>
<feature type="region of interest" description="Disordered" evidence="14">
    <location>
        <begin position="364"/>
        <end position="414"/>
    </location>
</feature>
<evidence type="ECO:0000256" key="5">
    <source>
        <dbReference type="ARBA" id="ARBA00022553"/>
    </source>
</evidence>
<evidence type="ECO:0000313" key="18">
    <source>
        <dbReference type="Proteomes" id="UP001497482"/>
    </source>
</evidence>
<evidence type="ECO:0000256" key="9">
    <source>
        <dbReference type="ARBA" id="ARBA00022777"/>
    </source>
</evidence>
<evidence type="ECO:0000256" key="8">
    <source>
        <dbReference type="ARBA" id="ARBA00022741"/>
    </source>
</evidence>
<dbReference type="FunFam" id="1.10.8.10:FF:000005">
    <property type="entry name" value="Non-specific serine/threonine protein kinase"/>
    <property type="match status" value="1"/>
</dbReference>
<comment type="cofactor">
    <cofactor evidence="1">
        <name>Mg(2+)</name>
        <dbReference type="ChEBI" id="CHEBI:18420"/>
    </cofactor>
</comment>
<evidence type="ECO:0000256" key="14">
    <source>
        <dbReference type="SAM" id="MobiDB-lite"/>
    </source>
</evidence>
<keyword evidence="4" id="KW-0723">Serine/threonine-protein kinase</keyword>
<dbReference type="PROSITE" id="PS50030">
    <property type="entry name" value="UBA"/>
    <property type="match status" value="1"/>
</dbReference>
<dbReference type="FunFam" id="3.30.200.20:FF:000003">
    <property type="entry name" value="Non-specific serine/threonine protein kinase"/>
    <property type="match status" value="1"/>
</dbReference>
<keyword evidence="18" id="KW-1185">Reference proteome</keyword>
<reference evidence="17 18" key="1">
    <citation type="submission" date="2024-04" db="EMBL/GenBank/DDBJ databases">
        <authorList>
            <person name="Waldvogel A.-M."/>
            <person name="Schoenle A."/>
        </authorList>
    </citation>
    <scope>NUCLEOTIDE SEQUENCE [LARGE SCALE GENOMIC DNA]</scope>
</reference>
<keyword evidence="8" id="KW-0547">Nucleotide-binding</keyword>
<dbReference type="Gene3D" id="1.10.8.10">
    <property type="entry name" value="DNA helicase RuvA subunit, C-terminal domain"/>
    <property type="match status" value="1"/>
</dbReference>
<dbReference type="SUPFAM" id="SSF103657">
    <property type="entry name" value="BAR/IMD domain-like"/>
    <property type="match status" value="1"/>
</dbReference>
<evidence type="ECO:0000256" key="4">
    <source>
        <dbReference type="ARBA" id="ARBA00022527"/>
    </source>
</evidence>
<dbReference type="Gene3D" id="1.10.510.10">
    <property type="entry name" value="Transferase(Phosphotransferase) domain 1"/>
    <property type="match status" value="1"/>
</dbReference>
<dbReference type="PROSITE" id="PS50011">
    <property type="entry name" value="PROTEIN_KINASE_DOM"/>
    <property type="match status" value="1"/>
</dbReference>
<dbReference type="PROSITE" id="PS00108">
    <property type="entry name" value="PROTEIN_KINASE_ST"/>
    <property type="match status" value="1"/>
</dbReference>
<dbReference type="Gene3D" id="1.20.1270.60">
    <property type="entry name" value="Arfaptin homology (AH) domain/BAR domain"/>
    <property type="match status" value="1"/>
</dbReference>
<feature type="domain" description="Protein kinase" evidence="15">
    <location>
        <begin position="50"/>
        <end position="297"/>
    </location>
</feature>
<dbReference type="GO" id="GO:0035556">
    <property type="term" value="P:intracellular signal transduction"/>
    <property type="evidence" value="ECO:0007669"/>
    <property type="project" value="TreeGrafter"/>
</dbReference>
<dbReference type="SUPFAM" id="SSF56112">
    <property type="entry name" value="Protein kinase-like (PK-like)"/>
    <property type="match status" value="1"/>
</dbReference>
<dbReference type="GO" id="GO:0005524">
    <property type="term" value="F:ATP binding"/>
    <property type="evidence" value="ECO:0007669"/>
    <property type="project" value="UniProtKB-KW"/>
</dbReference>
<feature type="domain" description="UBA" evidence="16">
    <location>
        <begin position="315"/>
        <end position="355"/>
    </location>
</feature>
<keyword evidence="10" id="KW-0067">ATP-binding</keyword>
<dbReference type="EMBL" id="OZ035833">
    <property type="protein sequence ID" value="CAL1573289.1"/>
    <property type="molecule type" value="Genomic_DNA"/>
</dbReference>
<name>A0AAV2JDL7_KNICA</name>
<evidence type="ECO:0000256" key="1">
    <source>
        <dbReference type="ARBA" id="ARBA00001946"/>
    </source>
</evidence>
<comment type="catalytic activity">
    <reaction evidence="12">
        <text>L-threonyl-[protein] + ATP = O-phospho-L-threonyl-[protein] + ADP + H(+)</text>
        <dbReference type="Rhea" id="RHEA:46608"/>
        <dbReference type="Rhea" id="RHEA-COMP:11060"/>
        <dbReference type="Rhea" id="RHEA-COMP:11605"/>
        <dbReference type="ChEBI" id="CHEBI:15378"/>
        <dbReference type="ChEBI" id="CHEBI:30013"/>
        <dbReference type="ChEBI" id="CHEBI:30616"/>
        <dbReference type="ChEBI" id="CHEBI:61977"/>
        <dbReference type="ChEBI" id="CHEBI:456216"/>
        <dbReference type="EC" id="2.7.11.1"/>
    </reaction>
</comment>
<evidence type="ECO:0000256" key="3">
    <source>
        <dbReference type="ARBA" id="ARBA00012513"/>
    </source>
</evidence>
<evidence type="ECO:0000259" key="15">
    <source>
        <dbReference type="PROSITE" id="PS50011"/>
    </source>
</evidence>
<dbReference type="InterPro" id="IPR008271">
    <property type="entry name" value="Ser/Thr_kinase_AS"/>
</dbReference>
<keyword evidence="6" id="KW-0808">Transferase</keyword>